<dbReference type="SUPFAM" id="SSF56112">
    <property type="entry name" value="Protein kinase-like (PK-like)"/>
    <property type="match status" value="1"/>
</dbReference>
<accession>A0ABX3VR93</accession>
<dbReference type="SMART" id="SM00587">
    <property type="entry name" value="CHK"/>
    <property type="match status" value="1"/>
</dbReference>
<dbReference type="InterPro" id="IPR002575">
    <property type="entry name" value="Aminoglycoside_PTrfase"/>
</dbReference>
<dbReference type="RefSeq" id="WP_085101842.1">
    <property type="nucleotide sequence ID" value="NZ_LQPK01000007.1"/>
</dbReference>
<dbReference type="Proteomes" id="UP000193801">
    <property type="component" value="Unassembled WGS sequence"/>
</dbReference>
<name>A0ABX3VR93_9MYCO</name>
<keyword evidence="3" id="KW-1185">Reference proteome</keyword>
<reference evidence="2 3" key="1">
    <citation type="journal article" date="2015" name="Emerg. Microbes Infect.">
        <title>Characterization of 17 strains belonging to the Mycobacterium simiae complex and description of Mycobacterium paraense sp. nov.</title>
        <authorList>
            <person name="Fusco da Costa A.R."/>
            <person name="Fedrizzi T."/>
            <person name="Lopes M.L."/>
            <person name="Pecorari M."/>
            <person name="Oliveira da Costa W.L."/>
            <person name="Giacobazzi E."/>
            <person name="da Costa Bahia J.R."/>
            <person name="De Sanctis V."/>
            <person name="Batista Lima K.V."/>
            <person name="Bertorelli R."/>
            <person name="Grottola A."/>
            <person name="Fabio A."/>
            <person name="Mariottini A."/>
            <person name="Ferretti P."/>
            <person name="Di Leva F."/>
            <person name="Fregni Serpini G."/>
            <person name="Tagliazucchi S."/>
            <person name="Rumpianesi F."/>
            <person name="Jousson O."/>
            <person name="Segata N."/>
            <person name="Tortoli E."/>
        </authorList>
    </citation>
    <scope>NUCLEOTIDE SEQUENCE [LARGE SCALE GENOMIC DNA]</scope>
    <source>
        <strain evidence="2 3">FI-07156</strain>
    </source>
</reference>
<evidence type="ECO:0000259" key="1">
    <source>
        <dbReference type="SMART" id="SM00587"/>
    </source>
</evidence>
<organism evidence="2 3">
    <name type="scientific">Mycobacterium paraense</name>
    <dbReference type="NCBI Taxonomy" id="767916"/>
    <lineage>
        <taxon>Bacteria</taxon>
        <taxon>Bacillati</taxon>
        <taxon>Actinomycetota</taxon>
        <taxon>Actinomycetes</taxon>
        <taxon>Mycobacteriales</taxon>
        <taxon>Mycobacteriaceae</taxon>
        <taxon>Mycobacterium</taxon>
        <taxon>Mycobacterium simiae complex</taxon>
    </lineage>
</organism>
<dbReference type="InterPro" id="IPR015897">
    <property type="entry name" value="CHK_kinase-like"/>
</dbReference>
<sequence length="344" mass="37366">MTVQTVPVPDTLEQALSPGWLTAALRPRFPGIDIRAVVPGPVVDRISTNARFSVECGDGLSLALCVKGYFNDIGRTARYVGAPEACFYRDLAAPTGVRTLRSVYADVDPATRHGVVITEDVVAQGATFLDADSPYTPDQTAQTLTEFARLHAATWGDPRYADTDWLAPRLGRALDVWGEAATLDIISRNFDGPNGKGVPDDVRDARRLVDAYRGLASGAVSGPWCVIHGDAHVGNLFLDASGTASLVDWQLVQRGMWYLDVGYHIASSLPVPERRRSERDLLRHYLDALASQGVAPPPWDDAWPAIARGMLHGFFLWGITTKVEPAIIAALLNRLGTAVADRRQ</sequence>
<evidence type="ECO:0000313" key="2">
    <source>
        <dbReference type="EMBL" id="ORW32514.1"/>
    </source>
</evidence>
<gene>
    <name evidence="2" type="ORF">AWB91_11240</name>
</gene>
<evidence type="ECO:0000313" key="3">
    <source>
        <dbReference type="Proteomes" id="UP000193801"/>
    </source>
</evidence>
<feature type="domain" description="CHK kinase-like" evidence="1">
    <location>
        <begin position="116"/>
        <end position="295"/>
    </location>
</feature>
<dbReference type="Gene3D" id="3.90.1200.10">
    <property type="match status" value="1"/>
</dbReference>
<proteinExistence type="predicted"/>
<protein>
    <submittedName>
        <fullName evidence="2">Aminoglycoside phosphotransferase</fullName>
    </submittedName>
</protein>
<dbReference type="EMBL" id="LQPK01000007">
    <property type="protein sequence ID" value="ORW32514.1"/>
    <property type="molecule type" value="Genomic_DNA"/>
</dbReference>
<comment type="caution">
    <text evidence="2">The sequence shown here is derived from an EMBL/GenBank/DDBJ whole genome shotgun (WGS) entry which is preliminary data.</text>
</comment>
<dbReference type="InterPro" id="IPR011009">
    <property type="entry name" value="Kinase-like_dom_sf"/>
</dbReference>
<dbReference type="Pfam" id="PF01636">
    <property type="entry name" value="APH"/>
    <property type="match status" value="1"/>
</dbReference>